<gene>
    <name evidence="1" type="primary">AVEN_110443_1</name>
    <name evidence="1" type="ORF">TNIN_443101</name>
</gene>
<dbReference type="EMBL" id="BMAV01008765">
    <property type="protein sequence ID" value="GFY52600.1"/>
    <property type="molecule type" value="Genomic_DNA"/>
</dbReference>
<dbReference type="Proteomes" id="UP000886998">
    <property type="component" value="Unassembled WGS sequence"/>
</dbReference>
<keyword evidence="2" id="KW-1185">Reference proteome</keyword>
<proteinExistence type="predicted"/>
<comment type="caution">
    <text evidence="1">The sequence shown here is derived from an EMBL/GenBank/DDBJ whole genome shotgun (WGS) entry which is preliminary data.</text>
</comment>
<protein>
    <submittedName>
        <fullName evidence="1">Uncharacterized protein</fullName>
    </submittedName>
</protein>
<dbReference type="OrthoDB" id="6461852at2759"/>
<evidence type="ECO:0000313" key="2">
    <source>
        <dbReference type="Proteomes" id="UP000886998"/>
    </source>
</evidence>
<dbReference type="AlphaFoldDB" id="A0A8X6XH66"/>
<organism evidence="1 2">
    <name type="scientific">Trichonephila inaurata madagascariensis</name>
    <dbReference type="NCBI Taxonomy" id="2747483"/>
    <lineage>
        <taxon>Eukaryota</taxon>
        <taxon>Metazoa</taxon>
        <taxon>Ecdysozoa</taxon>
        <taxon>Arthropoda</taxon>
        <taxon>Chelicerata</taxon>
        <taxon>Arachnida</taxon>
        <taxon>Araneae</taxon>
        <taxon>Araneomorphae</taxon>
        <taxon>Entelegynae</taxon>
        <taxon>Araneoidea</taxon>
        <taxon>Nephilidae</taxon>
        <taxon>Trichonephila</taxon>
        <taxon>Trichonephila inaurata</taxon>
    </lineage>
</organism>
<accession>A0A8X6XH66</accession>
<name>A0A8X6XH66_9ARAC</name>
<reference evidence="1" key="1">
    <citation type="submission" date="2020-08" db="EMBL/GenBank/DDBJ databases">
        <title>Multicomponent nature underlies the extraordinary mechanical properties of spider dragline silk.</title>
        <authorList>
            <person name="Kono N."/>
            <person name="Nakamura H."/>
            <person name="Mori M."/>
            <person name="Yoshida Y."/>
            <person name="Ohtoshi R."/>
            <person name="Malay A.D."/>
            <person name="Moran D.A.P."/>
            <person name="Tomita M."/>
            <person name="Numata K."/>
            <person name="Arakawa K."/>
        </authorList>
    </citation>
    <scope>NUCLEOTIDE SEQUENCE</scope>
</reference>
<evidence type="ECO:0000313" key="1">
    <source>
        <dbReference type="EMBL" id="GFY52600.1"/>
    </source>
</evidence>
<sequence>MCSAHYRHDNSLPFMRLTGEEKKRIAFFFRKKIEFSVILENRNDMLSRENVSRIHLTTRQDIKNIKRSLGLTNQLYADDATNVRLMLEEMAEFGTDNPILGCKFQGCISSDYEGLNNEDFF</sequence>